<evidence type="ECO:0000256" key="1">
    <source>
        <dbReference type="SAM" id="MobiDB-lite"/>
    </source>
</evidence>
<feature type="domain" description="N-acetyltransferase" evidence="2">
    <location>
        <begin position="218"/>
        <end position="360"/>
    </location>
</feature>
<dbReference type="GO" id="GO:0016747">
    <property type="term" value="F:acyltransferase activity, transferring groups other than amino-acyl groups"/>
    <property type="evidence" value="ECO:0007669"/>
    <property type="project" value="InterPro"/>
</dbReference>
<dbReference type="InterPro" id="IPR000182">
    <property type="entry name" value="GNAT_dom"/>
</dbReference>
<dbReference type="Proteomes" id="UP001174936">
    <property type="component" value="Unassembled WGS sequence"/>
</dbReference>
<dbReference type="Pfam" id="PF00583">
    <property type="entry name" value="Acetyltransf_1"/>
    <property type="match status" value="1"/>
</dbReference>
<dbReference type="InterPro" id="IPR016181">
    <property type="entry name" value="Acyl_CoA_acyltransferase"/>
</dbReference>
<sequence>MMSSSNFSREGPSPKIMNGNAAGSVSDADTRARTGTTVIHQSQPCLPLSKLLKDGDIVLLLTPGVAPDAANARNEPPGHITDPFEPLGKALARHHPWIRHVPYLPRNGITGTHVVHIRLATAVVFVISGPPRHGQPSQVAMAEITRTICDHRPQIIVACCDLRELGRLDALFPTIIQIPNYSPPELEAAADLLFGEVKKPSTGPNVQNLILSPKSWLCEVWNREHDLPAVYDLWCQCFPKHFHPSRFLFQTLLCRDGYAMHYVVREPETSEVVGFCAIYTSYANSDNEQLIGSIAAVIVRPSYRQRGVGLSLHNHALRQLSKIRGVSRLQLGSAFPRLLYGLPVDSPWEDWFRRRSWPIHPQSSEPGTGQEACDWFLRFGDWPATGPMPPGLVFRPCEFNEFDMVLNIVSRESKQKNNLGWYDQYAKLADTMNVRDIVLGLEGETIVAIALTYTRNNGSPAVDDLPWAGTIADDVGGVTCICITDERPNMAIPRSTIMIRLLDSCIRTLASYGMRNMFIDAVKWGDQGFQELGT</sequence>
<comment type="caution">
    <text evidence="3">The sequence shown here is derived from an EMBL/GenBank/DDBJ whole genome shotgun (WGS) entry which is preliminary data.</text>
</comment>
<dbReference type="AlphaFoldDB" id="A0AA39YJS2"/>
<evidence type="ECO:0000259" key="2">
    <source>
        <dbReference type="PROSITE" id="PS51186"/>
    </source>
</evidence>
<evidence type="ECO:0000313" key="3">
    <source>
        <dbReference type="EMBL" id="KAK0652260.1"/>
    </source>
</evidence>
<evidence type="ECO:0000313" key="4">
    <source>
        <dbReference type="Proteomes" id="UP001174936"/>
    </source>
</evidence>
<keyword evidence="4" id="KW-1185">Reference proteome</keyword>
<dbReference type="PROSITE" id="PS51186">
    <property type="entry name" value="GNAT"/>
    <property type="match status" value="1"/>
</dbReference>
<protein>
    <recommendedName>
        <fullName evidence="2">N-acetyltransferase domain-containing protein</fullName>
    </recommendedName>
</protein>
<dbReference type="SUPFAM" id="SSF55729">
    <property type="entry name" value="Acyl-CoA N-acyltransferases (Nat)"/>
    <property type="match status" value="1"/>
</dbReference>
<feature type="region of interest" description="Disordered" evidence="1">
    <location>
        <begin position="1"/>
        <end position="29"/>
    </location>
</feature>
<dbReference type="Gene3D" id="3.40.630.30">
    <property type="match status" value="1"/>
</dbReference>
<proteinExistence type="predicted"/>
<gene>
    <name evidence="3" type="ORF">B0T16DRAFT_99246</name>
</gene>
<organism evidence="3 4">
    <name type="scientific">Cercophora newfieldiana</name>
    <dbReference type="NCBI Taxonomy" id="92897"/>
    <lineage>
        <taxon>Eukaryota</taxon>
        <taxon>Fungi</taxon>
        <taxon>Dikarya</taxon>
        <taxon>Ascomycota</taxon>
        <taxon>Pezizomycotina</taxon>
        <taxon>Sordariomycetes</taxon>
        <taxon>Sordariomycetidae</taxon>
        <taxon>Sordariales</taxon>
        <taxon>Lasiosphaeriaceae</taxon>
        <taxon>Cercophora</taxon>
    </lineage>
</organism>
<dbReference type="EMBL" id="JAULSV010000002">
    <property type="protein sequence ID" value="KAK0652260.1"/>
    <property type="molecule type" value="Genomic_DNA"/>
</dbReference>
<dbReference type="CDD" id="cd04301">
    <property type="entry name" value="NAT_SF"/>
    <property type="match status" value="1"/>
</dbReference>
<reference evidence="3" key="1">
    <citation type="submission" date="2023-06" db="EMBL/GenBank/DDBJ databases">
        <title>Genome-scale phylogeny and comparative genomics of the fungal order Sordariales.</title>
        <authorList>
            <consortium name="Lawrence Berkeley National Laboratory"/>
            <person name="Hensen N."/>
            <person name="Bonometti L."/>
            <person name="Westerberg I."/>
            <person name="Brannstrom I.O."/>
            <person name="Guillou S."/>
            <person name="Cros-Aarteil S."/>
            <person name="Calhoun S."/>
            <person name="Haridas S."/>
            <person name="Kuo A."/>
            <person name="Mondo S."/>
            <person name="Pangilinan J."/>
            <person name="Riley R."/>
            <person name="Labutti K."/>
            <person name="Andreopoulos B."/>
            <person name="Lipzen A."/>
            <person name="Chen C."/>
            <person name="Yanf M."/>
            <person name="Daum C."/>
            <person name="Ng V."/>
            <person name="Clum A."/>
            <person name="Steindorff A."/>
            <person name="Ohm R."/>
            <person name="Martin F."/>
            <person name="Silar P."/>
            <person name="Natvig D."/>
            <person name="Lalanne C."/>
            <person name="Gautier V."/>
            <person name="Ament-Velasquez S.L."/>
            <person name="Kruys A."/>
            <person name="Hutchinson M.I."/>
            <person name="Powell A.J."/>
            <person name="Barry K."/>
            <person name="Miller A.N."/>
            <person name="Grigoriev I.V."/>
            <person name="Debuchy R."/>
            <person name="Gladieux P."/>
            <person name="Thoren M.H."/>
            <person name="Johannesson H."/>
        </authorList>
    </citation>
    <scope>NUCLEOTIDE SEQUENCE</scope>
    <source>
        <strain evidence="3">SMH2532-1</strain>
    </source>
</reference>
<name>A0AA39YJS2_9PEZI</name>
<accession>A0AA39YJS2</accession>
<dbReference type="FunFam" id="3.40.630.30:FF:000233">
    <property type="entry name" value="Uncharacterized protein 9G6.260"/>
    <property type="match status" value="1"/>
</dbReference>